<evidence type="ECO:0000256" key="8">
    <source>
        <dbReference type="SAM" id="Phobius"/>
    </source>
</evidence>
<dbReference type="InterPro" id="IPR003439">
    <property type="entry name" value="ABC_transporter-like_ATP-bd"/>
</dbReference>
<dbReference type="PANTHER" id="PTHR24221">
    <property type="entry name" value="ATP-BINDING CASSETTE SUB-FAMILY B"/>
    <property type="match status" value="1"/>
</dbReference>
<evidence type="ECO:0000259" key="9">
    <source>
        <dbReference type="PROSITE" id="PS50893"/>
    </source>
</evidence>
<dbReference type="SUPFAM" id="SSF90123">
    <property type="entry name" value="ABC transporter transmembrane region"/>
    <property type="match status" value="1"/>
</dbReference>
<reference evidence="11 12" key="1">
    <citation type="submission" date="2018-10" db="EMBL/GenBank/DDBJ databases">
        <title>Oceanobacillus sp. YLB-02 draft genome.</title>
        <authorList>
            <person name="Yu L."/>
        </authorList>
    </citation>
    <scope>NUCLEOTIDE SEQUENCE [LARGE SCALE GENOMIC DNA]</scope>
    <source>
        <strain evidence="11 12">YLB-02</strain>
    </source>
</reference>
<evidence type="ECO:0000256" key="3">
    <source>
        <dbReference type="ARBA" id="ARBA00022692"/>
    </source>
</evidence>
<feature type="transmembrane region" description="Helical" evidence="8">
    <location>
        <begin position="154"/>
        <end position="174"/>
    </location>
</feature>
<dbReference type="PANTHER" id="PTHR24221:SF430">
    <property type="entry name" value="MULTIDRUG RESISTANCE ABC TRANSPORTER ATP-BINDING_PERMEASE PROTEIN YHEH-RELATED"/>
    <property type="match status" value="1"/>
</dbReference>
<keyword evidence="2" id="KW-0813">Transport</keyword>
<evidence type="ECO:0000256" key="1">
    <source>
        <dbReference type="ARBA" id="ARBA00004651"/>
    </source>
</evidence>
<keyword evidence="7 8" id="KW-0472">Membrane</keyword>
<dbReference type="Gene3D" id="3.40.50.300">
    <property type="entry name" value="P-loop containing nucleotide triphosphate hydrolases"/>
    <property type="match status" value="1"/>
</dbReference>
<dbReference type="InterPro" id="IPR017871">
    <property type="entry name" value="ABC_transporter-like_CS"/>
</dbReference>
<evidence type="ECO:0000256" key="6">
    <source>
        <dbReference type="ARBA" id="ARBA00022989"/>
    </source>
</evidence>
<comment type="caution">
    <text evidence="11">The sequence shown here is derived from an EMBL/GenBank/DDBJ whole genome shotgun (WGS) entry which is preliminary data.</text>
</comment>
<feature type="transmembrane region" description="Helical" evidence="8">
    <location>
        <begin position="334"/>
        <end position="352"/>
    </location>
</feature>
<evidence type="ECO:0000256" key="7">
    <source>
        <dbReference type="ARBA" id="ARBA00023136"/>
    </source>
</evidence>
<dbReference type="CDD" id="cd03254">
    <property type="entry name" value="ABCC_Glucan_exporter_like"/>
    <property type="match status" value="1"/>
</dbReference>
<sequence length="678" mass="76824">MRKPSTEKKLFKYALHYKKGILIGLACLIVAVTLELAGPFIAMRVIDNHIVGVEGYWQEVSDNDDRDTVSYNEGHFKRMDRVTESDQVIGDPVTLLQVGRSYFTIGEEVPLQGKRTAEDNVITISTAEGESSYTGERLSLTEVTPFFQPEQRPIIYLLGLYVLLLVIAGFFQFFKTYYLQKSANQIVKKMRNDLFQHTQRIPINYFVDQPAGTIVARITNDTEAIRDLYERVLSIIVTSVIYMLGIFVALFILDARLATLCLAVIPLLYLWMKVYKYFGTKYNKVIRSTNSEINGNINEAVQGMSVIQAFNQEKRVKEDFEVLNQRHFKYQKKLLRLSALTSYNLVTVIRNLTFVGFIWYYGSSSFELSSIISIGMLYAFVDYITRLFEPVTDIVNQLPLLEQARVAGGRVFALMDIRGEDVVDDEVSRYSGNIRFENVSFAYNDSDYVLKDISFEVSAGQTVAFVGHTGSGKSSIMNLLFRFYDPQQGEITIDGMSTRDWSRQQVRSHMGIVLQDPFMFSGTILSNVTMNDPSISKERAIQALQAVGADRFIAKLPNQYDEVVTEGGSTFSLGERQLISFARALAFDPAILILDEATANIDTETESAIQEALEVLKKGRTTLIIAHRLSTIQKADTIFVLNHGKIMERGNHEQLIHEQGLYYQMYQMQQGSMKTAVS</sequence>
<keyword evidence="5 11" id="KW-0067">ATP-binding</keyword>
<dbReference type="GO" id="GO:0005524">
    <property type="term" value="F:ATP binding"/>
    <property type="evidence" value="ECO:0007669"/>
    <property type="project" value="UniProtKB-KW"/>
</dbReference>
<proteinExistence type="predicted"/>
<dbReference type="Proteomes" id="UP000270219">
    <property type="component" value="Unassembled WGS sequence"/>
</dbReference>
<organism evidence="11 12">
    <name type="scientific">Oceanobacillus piezotolerans</name>
    <dbReference type="NCBI Taxonomy" id="2448030"/>
    <lineage>
        <taxon>Bacteria</taxon>
        <taxon>Bacillati</taxon>
        <taxon>Bacillota</taxon>
        <taxon>Bacilli</taxon>
        <taxon>Bacillales</taxon>
        <taxon>Bacillaceae</taxon>
        <taxon>Oceanobacillus</taxon>
    </lineage>
</organism>
<dbReference type="FunFam" id="3.40.50.300:FF:000287">
    <property type="entry name" value="Multidrug ABC transporter ATP-binding protein"/>
    <property type="match status" value="1"/>
</dbReference>
<dbReference type="InterPro" id="IPR039421">
    <property type="entry name" value="Type_1_exporter"/>
</dbReference>
<keyword evidence="3 8" id="KW-0812">Transmembrane</keyword>
<dbReference type="InterPro" id="IPR027417">
    <property type="entry name" value="P-loop_NTPase"/>
</dbReference>
<dbReference type="CDD" id="cd18544">
    <property type="entry name" value="ABC_6TM_TmrA_like"/>
    <property type="match status" value="1"/>
</dbReference>
<dbReference type="PROSITE" id="PS00211">
    <property type="entry name" value="ABC_TRANSPORTER_1"/>
    <property type="match status" value="1"/>
</dbReference>
<keyword evidence="4" id="KW-0547">Nucleotide-binding</keyword>
<dbReference type="PROSITE" id="PS50893">
    <property type="entry name" value="ABC_TRANSPORTER_2"/>
    <property type="match status" value="1"/>
</dbReference>
<dbReference type="SMART" id="SM00382">
    <property type="entry name" value="AAA"/>
    <property type="match status" value="1"/>
</dbReference>
<name>A0A498D8M1_9BACI</name>
<dbReference type="PROSITE" id="PS50929">
    <property type="entry name" value="ABC_TM1F"/>
    <property type="match status" value="1"/>
</dbReference>
<dbReference type="InterPro" id="IPR036640">
    <property type="entry name" value="ABC1_TM_sf"/>
</dbReference>
<feature type="transmembrane region" description="Helical" evidence="8">
    <location>
        <begin position="21"/>
        <end position="42"/>
    </location>
</feature>
<dbReference type="OrthoDB" id="9770415at2"/>
<evidence type="ECO:0000256" key="4">
    <source>
        <dbReference type="ARBA" id="ARBA00022741"/>
    </source>
</evidence>
<dbReference type="InterPro" id="IPR003593">
    <property type="entry name" value="AAA+_ATPase"/>
</dbReference>
<dbReference type="Pfam" id="PF00005">
    <property type="entry name" value="ABC_tran"/>
    <property type="match status" value="1"/>
</dbReference>
<dbReference type="GO" id="GO:0016887">
    <property type="term" value="F:ATP hydrolysis activity"/>
    <property type="evidence" value="ECO:0007669"/>
    <property type="project" value="InterPro"/>
</dbReference>
<dbReference type="Pfam" id="PF00664">
    <property type="entry name" value="ABC_membrane"/>
    <property type="match status" value="1"/>
</dbReference>
<feature type="transmembrane region" description="Helical" evidence="8">
    <location>
        <begin position="232"/>
        <end position="251"/>
    </location>
</feature>
<evidence type="ECO:0000256" key="5">
    <source>
        <dbReference type="ARBA" id="ARBA00022840"/>
    </source>
</evidence>
<evidence type="ECO:0000256" key="2">
    <source>
        <dbReference type="ARBA" id="ARBA00022448"/>
    </source>
</evidence>
<dbReference type="InterPro" id="IPR011527">
    <property type="entry name" value="ABC1_TM_dom"/>
</dbReference>
<dbReference type="SUPFAM" id="SSF52540">
    <property type="entry name" value="P-loop containing nucleoside triphosphate hydrolases"/>
    <property type="match status" value="1"/>
</dbReference>
<protein>
    <submittedName>
        <fullName evidence="11">ABC transporter ATP-binding protein</fullName>
    </submittedName>
</protein>
<dbReference type="GO" id="GO:0005886">
    <property type="term" value="C:plasma membrane"/>
    <property type="evidence" value="ECO:0007669"/>
    <property type="project" value="UniProtKB-SubCell"/>
</dbReference>
<feature type="transmembrane region" description="Helical" evidence="8">
    <location>
        <begin position="257"/>
        <end position="278"/>
    </location>
</feature>
<dbReference type="GO" id="GO:0034040">
    <property type="term" value="F:ATPase-coupled lipid transmembrane transporter activity"/>
    <property type="evidence" value="ECO:0007669"/>
    <property type="project" value="TreeGrafter"/>
</dbReference>
<accession>A0A498D8M1</accession>
<evidence type="ECO:0000313" key="11">
    <source>
        <dbReference type="EMBL" id="RLL44971.1"/>
    </source>
</evidence>
<dbReference type="Gene3D" id="1.20.1560.10">
    <property type="entry name" value="ABC transporter type 1, transmembrane domain"/>
    <property type="match status" value="1"/>
</dbReference>
<dbReference type="GO" id="GO:0140359">
    <property type="term" value="F:ABC-type transporter activity"/>
    <property type="evidence" value="ECO:0007669"/>
    <property type="project" value="InterPro"/>
</dbReference>
<evidence type="ECO:0000313" key="12">
    <source>
        <dbReference type="Proteomes" id="UP000270219"/>
    </source>
</evidence>
<gene>
    <name evidence="11" type="ORF">D8M04_08840</name>
</gene>
<keyword evidence="6 8" id="KW-1133">Transmembrane helix</keyword>
<dbReference type="RefSeq" id="WP_121522561.1">
    <property type="nucleotide sequence ID" value="NZ_RCHR01000003.1"/>
</dbReference>
<evidence type="ECO:0000259" key="10">
    <source>
        <dbReference type="PROSITE" id="PS50929"/>
    </source>
</evidence>
<dbReference type="AlphaFoldDB" id="A0A498D8M1"/>
<dbReference type="EMBL" id="RCHR01000003">
    <property type="protein sequence ID" value="RLL44971.1"/>
    <property type="molecule type" value="Genomic_DNA"/>
</dbReference>
<comment type="subcellular location">
    <subcellularLocation>
        <location evidence="1">Cell membrane</location>
        <topology evidence="1">Multi-pass membrane protein</topology>
    </subcellularLocation>
</comment>
<keyword evidence="12" id="KW-1185">Reference proteome</keyword>
<feature type="domain" description="ABC transmembrane type-1" evidence="10">
    <location>
        <begin position="22"/>
        <end position="403"/>
    </location>
</feature>
<feature type="domain" description="ABC transporter" evidence="9">
    <location>
        <begin position="434"/>
        <end position="668"/>
    </location>
</feature>